<name>A0A4U7B7R2_9PEZI</name>
<evidence type="ECO:0000313" key="1">
    <source>
        <dbReference type="EMBL" id="TKX25721.1"/>
    </source>
</evidence>
<reference evidence="1 2" key="1">
    <citation type="submission" date="2018-02" db="EMBL/GenBank/DDBJ databases">
        <title>Draft genome sequences of Elsinoe sp., causing black scab on jojoba.</title>
        <authorList>
            <person name="Stodart B."/>
            <person name="Jeffress S."/>
            <person name="Ash G."/>
            <person name="Arun Chinnappa K."/>
        </authorList>
    </citation>
    <scope>NUCLEOTIDE SEQUENCE [LARGE SCALE GENOMIC DNA]</scope>
    <source>
        <strain evidence="1 2">Hillstone_2</strain>
    </source>
</reference>
<sequence>MNDPIWFAEYCWPIVVLHKGRHYTTRFPPDLTDAMTYVSKIPQHDQEALQRFVDEHRRQQDVIQEGLDEECFAVTIHHGEAHCDHADPEGLCLYSYDLERVPSAWPPGSGEDMPMIFTLDLDRDYFCVDNTCHLYRLPLDNVPSDWASILNAERCDGLKPGGDVLSRIQDHDNENASHIIGSEVEKYGASGAANENSRKETMSLRLSWMLENHSAAYVQAPATVAINSYRTLATSIVRPKCEDALEPGRRTALEFSKRLQSIWMLSLLLPSSIPSHLSGKDYLYREVIWATLQLALGAPIALSLQNHDWQEPRSVLAIRNSPIDRRARQEIVPRIFSNYHAKDTSIWHAPQDECFWFNNVLVQINSTIHHIDHAKAAIACLVERGRAEAPHTMSFDGLIISMAHVILVRAFADRHVHHTNILNISGVDTAKRVESCLIYARADSANDQDFTVNHVPNDPNTIGFDESIDGFAALANLFEAAARQRLKPKATSAPFPPEILCMILDHCNMATRIACHNSSRELRARSQRRLVLHNDGTELVERHGKLRFEGLSAKDMLDWVPVVGDTYGNRAMLLLRSIRTSVPELEESFEGEEDSGDTDG</sequence>
<gene>
    <name evidence="1" type="ORF">C1H76_2000</name>
</gene>
<evidence type="ECO:0000313" key="2">
    <source>
        <dbReference type="Proteomes" id="UP000308133"/>
    </source>
</evidence>
<dbReference type="EMBL" id="PTQR01000025">
    <property type="protein sequence ID" value="TKX25721.1"/>
    <property type="molecule type" value="Genomic_DNA"/>
</dbReference>
<comment type="caution">
    <text evidence="1">The sequence shown here is derived from an EMBL/GenBank/DDBJ whole genome shotgun (WGS) entry which is preliminary data.</text>
</comment>
<organism evidence="1 2">
    <name type="scientific">Elsinoe australis</name>
    <dbReference type="NCBI Taxonomy" id="40998"/>
    <lineage>
        <taxon>Eukaryota</taxon>
        <taxon>Fungi</taxon>
        <taxon>Dikarya</taxon>
        <taxon>Ascomycota</taxon>
        <taxon>Pezizomycotina</taxon>
        <taxon>Dothideomycetes</taxon>
        <taxon>Dothideomycetidae</taxon>
        <taxon>Myriangiales</taxon>
        <taxon>Elsinoaceae</taxon>
        <taxon>Elsinoe</taxon>
    </lineage>
</organism>
<proteinExistence type="predicted"/>
<dbReference type="AlphaFoldDB" id="A0A4U7B7R2"/>
<accession>A0A4U7B7R2</accession>
<dbReference type="Proteomes" id="UP000308133">
    <property type="component" value="Unassembled WGS sequence"/>
</dbReference>
<protein>
    <submittedName>
        <fullName evidence="1">Uncharacterized protein</fullName>
    </submittedName>
</protein>